<keyword evidence="3" id="KW-0238">DNA-binding</keyword>
<dbReference type="Pfam" id="PF01420">
    <property type="entry name" value="Methylase_S"/>
    <property type="match status" value="2"/>
</dbReference>
<dbReference type="InterPro" id="IPR000055">
    <property type="entry name" value="Restrct_endonuc_typeI_TRD"/>
</dbReference>
<evidence type="ECO:0000256" key="3">
    <source>
        <dbReference type="ARBA" id="ARBA00023125"/>
    </source>
</evidence>
<comment type="similarity">
    <text evidence="1">Belongs to the type-I restriction system S methylase family.</text>
</comment>
<dbReference type="PANTHER" id="PTHR30408:SF12">
    <property type="entry name" value="TYPE I RESTRICTION ENZYME MJAVIII SPECIFICITY SUBUNIT"/>
    <property type="match status" value="1"/>
</dbReference>
<dbReference type="CDD" id="cd17266">
    <property type="entry name" value="RMtype1_S_Sau1132ORF3780P-TRD2-CR2_like"/>
    <property type="match status" value="1"/>
</dbReference>
<evidence type="ECO:0000313" key="6">
    <source>
        <dbReference type="EMBL" id="SFO41432.1"/>
    </source>
</evidence>
<sequence length="375" mass="41640">MRHWPTYPLADLCDISIGRTPSRSRREYWGSGYPWLSIADMNQGKLLNTTKEQITRLAIDETMGEPTPAGTVVLSFKLSIGKVGITQKPLYTNEAIASLPIRNPESLSPDYLYWALKSTRMGGAANSAVMGKTLNKKSLSQIRIPVPPLQEQRRIVRLLDQADSLRAKRHEGVSLLDELAQSIFLDTFGDPQVNPKSLPVQPLGLAIRVKSGKFLPSADMNGGDYPVYGGNGVTGYHDNYIFDSPRIAIGRVGVYCGSVHLTEPRSWITDNSLYVSEMTDNLHIEYLLWALRFANLNQYASRSAQPLISGAKIKDVPLLIPPVELQYEFVKAVRAAGSLQTRHQSHLAELDALFASLQHRAFRGELWTEEIAPVA</sequence>
<evidence type="ECO:0000313" key="7">
    <source>
        <dbReference type="Proteomes" id="UP000199398"/>
    </source>
</evidence>
<accession>A0A1I5GZL0</accession>
<gene>
    <name evidence="5" type="ORF">ATL45_0009</name>
    <name evidence="6" type="ORF">SAMN05421805_11444</name>
</gene>
<dbReference type="AlphaFoldDB" id="A0A1I5GZL0"/>
<evidence type="ECO:0000313" key="5">
    <source>
        <dbReference type="EMBL" id="RKT90046.1"/>
    </source>
</evidence>
<dbReference type="GO" id="GO:0009307">
    <property type="term" value="P:DNA restriction-modification system"/>
    <property type="evidence" value="ECO:0007669"/>
    <property type="project" value="UniProtKB-KW"/>
</dbReference>
<dbReference type="EMBL" id="FOUP01000014">
    <property type="protein sequence ID" value="SFO41432.1"/>
    <property type="molecule type" value="Genomic_DNA"/>
</dbReference>
<dbReference type="PANTHER" id="PTHR30408">
    <property type="entry name" value="TYPE-1 RESTRICTION ENZYME ECOKI SPECIFICITY PROTEIN"/>
    <property type="match status" value="1"/>
</dbReference>
<dbReference type="EMBL" id="RBXX01000001">
    <property type="protein sequence ID" value="RKT90046.1"/>
    <property type="molecule type" value="Genomic_DNA"/>
</dbReference>
<evidence type="ECO:0000313" key="8">
    <source>
        <dbReference type="Proteomes" id="UP000270697"/>
    </source>
</evidence>
<protein>
    <submittedName>
        <fullName evidence="5">Type I restriction enzyme S subunit</fullName>
    </submittedName>
    <submittedName>
        <fullName evidence="6">Type I restriction enzyme, S subunit</fullName>
    </submittedName>
</protein>
<evidence type="ECO:0000256" key="1">
    <source>
        <dbReference type="ARBA" id="ARBA00010923"/>
    </source>
</evidence>
<feature type="domain" description="Type I restriction modification DNA specificity" evidence="4">
    <location>
        <begin position="210"/>
        <end position="333"/>
    </location>
</feature>
<dbReference type="InterPro" id="IPR044946">
    <property type="entry name" value="Restrct_endonuc_typeI_TRD_sf"/>
</dbReference>
<dbReference type="Gene3D" id="3.90.220.20">
    <property type="entry name" value="DNA methylase specificity domains"/>
    <property type="match status" value="2"/>
</dbReference>
<feature type="domain" description="Type I restriction modification DNA specificity" evidence="4">
    <location>
        <begin position="2"/>
        <end position="164"/>
    </location>
</feature>
<name>A0A1I5GZL0_9PSEU</name>
<keyword evidence="8" id="KW-1185">Reference proteome</keyword>
<dbReference type="Proteomes" id="UP000270697">
    <property type="component" value="Unassembled WGS sequence"/>
</dbReference>
<keyword evidence="2" id="KW-0680">Restriction system</keyword>
<proteinExistence type="inferred from homology"/>
<organism evidence="6 7">
    <name type="scientific">Saccharopolyspora antimicrobica</name>
    <dbReference type="NCBI Taxonomy" id="455193"/>
    <lineage>
        <taxon>Bacteria</taxon>
        <taxon>Bacillati</taxon>
        <taxon>Actinomycetota</taxon>
        <taxon>Actinomycetes</taxon>
        <taxon>Pseudonocardiales</taxon>
        <taxon>Pseudonocardiaceae</taxon>
        <taxon>Saccharopolyspora</taxon>
    </lineage>
</organism>
<dbReference type="GO" id="GO:0003677">
    <property type="term" value="F:DNA binding"/>
    <property type="evidence" value="ECO:0007669"/>
    <property type="project" value="UniProtKB-KW"/>
</dbReference>
<reference evidence="5 8" key="2">
    <citation type="submission" date="2018-10" db="EMBL/GenBank/DDBJ databases">
        <title>Sequencing the genomes of 1000 actinobacteria strains.</title>
        <authorList>
            <person name="Klenk H.-P."/>
        </authorList>
    </citation>
    <scope>NUCLEOTIDE SEQUENCE [LARGE SCALE GENOMIC DNA]</scope>
    <source>
        <strain evidence="5 8">DSM 45119</strain>
    </source>
</reference>
<dbReference type="CDD" id="cd17244">
    <property type="entry name" value="RMtype1_S_Apa101655I-TRD2-CR2_like"/>
    <property type="match status" value="1"/>
</dbReference>
<dbReference type="Proteomes" id="UP000199398">
    <property type="component" value="Unassembled WGS sequence"/>
</dbReference>
<dbReference type="Gene3D" id="1.10.287.1120">
    <property type="entry name" value="Bipartite methylase S protein"/>
    <property type="match status" value="1"/>
</dbReference>
<dbReference type="STRING" id="455193.SAMN05421805_11444"/>
<dbReference type="SUPFAM" id="SSF116734">
    <property type="entry name" value="DNA methylase specificity domain"/>
    <property type="match status" value="2"/>
</dbReference>
<evidence type="ECO:0000256" key="2">
    <source>
        <dbReference type="ARBA" id="ARBA00022747"/>
    </source>
</evidence>
<dbReference type="OrthoDB" id="3197085at2"/>
<dbReference type="InterPro" id="IPR052021">
    <property type="entry name" value="Type-I_RS_S_subunit"/>
</dbReference>
<dbReference type="RefSeq" id="WP_093156960.1">
    <property type="nucleotide sequence ID" value="NZ_FOUP01000014.1"/>
</dbReference>
<evidence type="ECO:0000259" key="4">
    <source>
        <dbReference type="Pfam" id="PF01420"/>
    </source>
</evidence>
<reference evidence="6 7" key="1">
    <citation type="submission" date="2016-10" db="EMBL/GenBank/DDBJ databases">
        <authorList>
            <person name="de Groot N.N."/>
        </authorList>
    </citation>
    <scope>NUCLEOTIDE SEQUENCE [LARGE SCALE GENOMIC DNA]</scope>
    <source>
        <strain evidence="6 7">CPCC 201259</strain>
    </source>
</reference>